<accession>Q2QTQ6</accession>
<gene>
    <name evidence="1" type="ordered locus">LOC_Os12g18850</name>
</gene>
<reference evidence="1" key="1">
    <citation type="journal article" date="2005" name="BMC Biol.">
        <title>The sequence of rice chromosomes 11 and 12, rich in disease resistance genes and recent gene duplications.</title>
        <authorList>
            <consortium name="The rice chromosomes 11 and 12 sequencing consortia"/>
        </authorList>
    </citation>
    <scope>NUCLEOTIDE SEQUENCE [LARGE SCALE GENOMIC DNA]</scope>
</reference>
<reference evidence="1" key="3">
    <citation type="submission" date="2006-01" db="EMBL/GenBank/DDBJ databases">
        <authorList>
            <person name="Buell R."/>
        </authorList>
    </citation>
    <scope>NUCLEOTIDE SEQUENCE</scope>
</reference>
<dbReference type="EMBL" id="DP000011">
    <property type="protein sequence ID" value="ABA97490.1"/>
    <property type="molecule type" value="Genomic_DNA"/>
</dbReference>
<protein>
    <submittedName>
        <fullName evidence="1">Uncharacterized protein</fullName>
    </submittedName>
</protein>
<evidence type="ECO:0000313" key="1">
    <source>
        <dbReference type="EMBL" id="ABA97490.1"/>
    </source>
</evidence>
<name>Q2QTQ6_ORYSJ</name>
<dbReference type="AlphaFoldDB" id="Q2QTQ6"/>
<reference evidence="1" key="2">
    <citation type="submission" date="2005-04" db="EMBL/GenBank/DDBJ databases">
        <authorList>
            <person name="Buell C.R."/>
            <person name="Wing R.A."/>
            <person name="McCombie W.A."/>
            <person name="Ouyang S."/>
        </authorList>
    </citation>
    <scope>NUCLEOTIDE SEQUENCE</scope>
</reference>
<sequence length="186" mass="20973">MTTQGVQGRTWTQGGARRRSTEFNRWNRTLLAAAGTVDGCFNREMTRRGAQVDGGGSDWRINRWVGHFGRVARTFQFRSSPWIDQRRRWLRRRCTAVRGTAGQQREFGLRIWESVDVGLLAWFIRRQGRKGSLKVWWSQEKEITGIAGVSCYGEPGGGLSGQLGVSGEKGPTQVLQLEILIGMSIM</sequence>
<organism evidence="1">
    <name type="scientific">Oryza sativa subsp. japonica</name>
    <name type="common">Rice</name>
    <dbReference type="NCBI Taxonomy" id="39947"/>
    <lineage>
        <taxon>Eukaryota</taxon>
        <taxon>Viridiplantae</taxon>
        <taxon>Streptophyta</taxon>
        <taxon>Embryophyta</taxon>
        <taxon>Tracheophyta</taxon>
        <taxon>Spermatophyta</taxon>
        <taxon>Magnoliopsida</taxon>
        <taxon>Liliopsida</taxon>
        <taxon>Poales</taxon>
        <taxon>Poaceae</taxon>
        <taxon>BOP clade</taxon>
        <taxon>Oryzoideae</taxon>
        <taxon>Oryzeae</taxon>
        <taxon>Oryzinae</taxon>
        <taxon>Oryza</taxon>
        <taxon>Oryza sativa</taxon>
    </lineage>
</organism>
<proteinExistence type="predicted"/>